<evidence type="ECO:0000313" key="9">
    <source>
        <dbReference type="Proteomes" id="UP001500842"/>
    </source>
</evidence>
<dbReference type="RefSeq" id="WP_141006181.1">
    <property type="nucleotide sequence ID" value="NZ_BAAAOR010000038.1"/>
</dbReference>
<gene>
    <name evidence="8" type="ORF">GCM10009788_50090</name>
</gene>
<keyword evidence="9" id="KW-1185">Reference proteome</keyword>
<name>A0ABN2BL33_9ACTN</name>
<keyword evidence="2" id="KW-0813">Transport</keyword>
<evidence type="ECO:0000313" key="8">
    <source>
        <dbReference type="EMBL" id="GAA1541348.1"/>
    </source>
</evidence>
<reference evidence="8 9" key="1">
    <citation type="journal article" date="2019" name="Int. J. Syst. Evol. Microbiol.">
        <title>The Global Catalogue of Microorganisms (GCM) 10K type strain sequencing project: providing services to taxonomists for standard genome sequencing and annotation.</title>
        <authorList>
            <consortium name="The Broad Institute Genomics Platform"/>
            <consortium name="The Broad Institute Genome Sequencing Center for Infectious Disease"/>
            <person name="Wu L."/>
            <person name="Ma J."/>
        </authorList>
    </citation>
    <scope>NUCLEOTIDE SEQUENCE [LARGE SCALE GENOMIC DNA]</scope>
    <source>
        <strain evidence="8 9">JCM 14942</strain>
    </source>
</reference>
<dbReference type="SUPFAM" id="SSF54862">
    <property type="entry name" value="4Fe-4S ferredoxins"/>
    <property type="match status" value="1"/>
</dbReference>
<evidence type="ECO:0000256" key="4">
    <source>
        <dbReference type="ARBA" id="ARBA00022982"/>
    </source>
</evidence>
<dbReference type="Gene3D" id="3.30.70.20">
    <property type="match status" value="1"/>
</dbReference>
<sequence length="70" mass="7653">MTAKLVVEDFIRCTGHGRCYSEAPDLLDYDDEGFVSVRHAPLEITDADIEDAEAAVAACPEAALRIIEED</sequence>
<evidence type="ECO:0000256" key="6">
    <source>
        <dbReference type="ARBA" id="ARBA00023014"/>
    </source>
</evidence>
<accession>A0ABN2BL33</accession>
<proteinExistence type="predicted"/>
<dbReference type="PANTHER" id="PTHR36923:SF3">
    <property type="entry name" value="FERREDOXIN"/>
    <property type="match status" value="1"/>
</dbReference>
<comment type="caution">
    <text evidence="8">The sequence shown here is derived from an EMBL/GenBank/DDBJ whole genome shotgun (WGS) entry which is preliminary data.</text>
</comment>
<keyword evidence="5" id="KW-0408">Iron</keyword>
<dbReference type="InterPro" id="IPR051269">
    <property type="entry name" value="Fe-S_cluster_ET"/>
</dbReference>
<keyword evidence="3" id="KW-0479">Metal-binding</keyword>
<evidence type="ECO:0000256" key="1">
    <source>
        <dbReference type="ARBA" id="ARBA00001927"/>
    </source>
</evidence>
<keyword evidence="7" id="KW-0003">3Fe-4S</keyword>
<dbReference type="Pfam" id="PF13459">
    <property type="entry name" value="Fer4_15"/>
    <property type="match status" value="1"/>
</dbReference>
<organism evidence="8 9">
    <name type="scientific">Nocardioides humi</name>
    <dbReference type="NCBI Taxonomy" id="449461"/>
    <lineage>
        <taxon>Bacteria</taxon>
        <taxon>Bacillati</taxon>
        <taxon>Actinomycetota</taxon>
        <taxon>Actinomycetes</taxon>
        <taxon>Propionibacteriales</taxon>
        <taxon>Nocardioidaceae</taxon>
        <taxon>Nocardioides</taxon>
    </lineage>
</organism>
<comment type="cofactor">
    <cofactor evidence="1">
        <name>[3Fe-4S] cluster</name>
        <dbReference type="ChEBI" id="CHEBI:21137"/>
    </cofactor>
</comment>
<evidence type="ECO:0000256" key="2">
    <source>
        <dbReference type="ARBA" id="ARBA00022448"/>
    </source>
</evidence>
<evidence type="ECO:0000256" key="3">
    <source>
        <dbReference type="ARBA" id="ARBA00022723"/>
    </source>
</evidence>
<dbReference type="PANTHER" id="PTHR36923">
    <property type="entry name" value="FERREDOXIN"/>
    <property type="match status" value="1"/>
</dbReference>
<evidence type="ECO:0000256" key="5">
    <source>
        <dbReference type="ARBA" id="ARBA00023004"/>
    </source>
</evidence>
<protein>
    <recommendedName>
        <fullName evidence="10">Ferredoxin</fullName>
    </recommendedName>
</protein>
<keyword evidence="6" id="KW-0411">Iron-sulfur</keyword>
<dbReference type="Proteomes" id="UP001500842">
    <property type="component" value="Unassembled WGS sequence"/>
</dbReference>
<evidence type="ECO:0000256" key="7">
    <source>
        <dbReference type="ARBA" id="ARBA00023291"/>
    </source>
</evidence>
<keyword evidence="4" id="KW-0249">Electron transport</keyword>
<dbReference type="EMBL" id="BAAAOR010000038">
    <property type="protein sequence ID" value="GAA1541348.1"/>
    <property type="molecule type" value="Genomic_DNA"/>
</dbReference>
<evidence type="ECO:0008006" key="10">
    <source>
        <dbReference type="Google" id="ProtNLM"/>
    </source>
</evidence>